<comment type="caution">
    <text evidence="1">The sequence shown here is derived from an EMBL/GenBank/DDBJ whole genome shotgun (WGS) entry which is preliminary data.</text>
</comment>
<keyword evidence="1" id="KW-0251">Elongation factor</keyword>
<dbReference type="AlphaFoldDB" id="A0A5A7R2Q8"/>
<protein>
    <submittedName>
        <fullName evidence="1">Translation elongation factor EF1A</fullName>
    </submittedName>
</protein>
<evidence type="ECO:0000313" key="1">
    <source>
        <dbReference type="EMBL" id="GER51676.1"/>
    </source>
</evidence>
<evidence type="ECO:0000313" key="2">
    <source>
        <dbReference type="Proteomes" id="UP000325081"/>
    </source>
</evidence>
<organism evidence="1 2">
    <name type="scientific">Striga asiatica</name>
    <name type="common">Asiatic witchweed</name>
    <name type="synonym">Buchnera asiatica</name>
    <dbReference type="NCBI Taxonomy" id="4170"/>
    <lineage>
        <taxon>Eukaryota</taxon>
        <taxon>Viridiplantae</taxon>
        <taxon>Streptophyta</taxon>
        <taxon>Embryophyta</taxon>
        <taxon>Tracheophyta</taxon>
        <taxon>Spermatophyta</taxon>
        <taxon>Magnoliopsida</taxon>
        <taxon>eudicotyledons</taxon>
        <taxon>Gunneridae</taxon>
        <taxon>Pentapetalae</taxon>
        <taxon>asterids</taxon>
        <taxon>lamiids</taxon>
        <taxon>Lamiales</taxon>
        <taxon>Orobanchaceae</taxon>
        <taxon>Buchnereae</taxon>
        <taxon>Striga</taxon>
    </lineage>
</organism>
<keyword evidence="2" id="KW-1185">Reference proteome</keyword>
<gene>
    <name evidence="1" type="ORF">STAS_29076</name>
</gene>
<sequence>MVTEPCGGADAEAATVKVDDDREFLLLLLLLFWLTDWVGGRKDSSEGCRWVDSLRVKAFDRAIGEDLKEARCLGRKEMTKIINCESVKTRSLGSVGKVLSSIGRYPQVNLNLLIVVNCIYRKVGVRFNVLFFSCRYSASTFFPTHSN</sequence>
<dbReference type="Proteomes" id="UP000325081">
    <property type="component" value="Unassembled WGS sequence"/>
</dbReference>
<name>A0A5A7R2Q8_STRAF</name>
<proteinExistence type="predicted"/>
<reference evidence="2" key="1">
    <citation type="journal article" date="2019" name="Curr. Biol.">
        <title>Genome Sequence of Striga asiatica Provides Insight into the Evolution of Plant Parasitism.</title>
        <authorList>
            <person name="Yoshida S."/>
            <person name="Kim S."/>
            <person name="Wafula E.K."/>
            <person name="Tanskanen J."/>
            <person name="Kim Y.M."/>
            <person name="Honaas L."/>
            <person name="Yang Z."/>
            <person name="Spallek T."/>
            <person name="Conn C.E."/>
            <person name="Ichihashi Y."/>
            <person name="Cheong K."/>
            <person name="Cui S."/>
            <person name="Der J.P."/>
            <person name="Gundlach H."/>
            <person name="Jiao Y."/>
            <person name="Hori C."/>
            <person name="Ishida J.K."/>
            <person name="Kasahara H."/>
            <person name="Kiba T."/>
            <person name="Kim M.S."/>
            <person name="Koo N."/>
            <person name="Laohavisit A."/>
            <person name="Lee Y.H."/>
            <person name="Lumba S."/>
            <person name="McCourt P."/>
            <person name="Mortimer J.C."/>
            <person name="Mutuku J.M."/>
            <person name="Nomura T."/>
            <person name="Sasaki-Sekimoto Y."/>
            <person name="Seto Y."/>
            <person name="Wang Y."/>
            <person name="Wakatake T."/>
            <person name="Sakakibara H."/>
            <person name="Demura T."/>
            <person name="Yamaguchi S."/>
            <person name="Yoneyama K."/>
            <person name="Manabe R.I."/>
            <person name="Nelson D.C."/>
            <person name="Schulman A.H."/>
            <person name="Timko M.P."/>
            <person name="dePamphilis C.W."/>
            <person name="Choi D."/>
            <person name="Shirasu K."/>
        </authorList>
    </citation>
    <scope>NUCLEOTIDE SEQUENCE [LARGE SCALE GENOMIC DNA]</scope>
    <source>
        <strain evidence="2">cv. UVA1</strain>
    </source>
</reference>
<dbReference type="EMBL" id="BKCP01009848">
    <property type="protein sequence ID" value="GER51676.1"/>
    <property type="molecule type" value="Genomic_DNA"/>
</dbReference>
<accession>A0A5A7R2Q8</accession>
<dbReference type="GO" id="GO:0003746">
    <property type="term" value="F:translation elongation factor activity"/>
    <property type="evidence" value="ECO:0007669"/>
    <property type="project" value="UniProtKB-KW"/>
</dbReference>
<keyword evidence="1" id="KW-0648">Protein biosynthesis</keyword>